<evidence type="ECO:0000313" key="1">
    <source>
        <dbReference type="EMBL" id="KUK78365.1"/>
    </source>
</evidence>
<comment type="caution">
    <text evidence="1">The sequence shown here is derived from an EMBL/GenBank/DDBJ whole genome shotgun (WGS) entry which is preliminary data.</text>
</comment>
<dbReference type="Proteomes" id="UP000053860">
    <property type="component" value="Unassembled WGS sequence"/>
</dbReference>
<sequence>MHFGSKICTITYGNKINRVEENNYKQKKG</sequence>
<reference evidence="2" key="1">
    <citation type="journal article" date="2015" name="MBio">
        <title>Genome-Resolved Metagenomic Analysis Reveals Roles for Candidate Phyla and Other Microbial Community Members in Biogeochemical Transformations in Oil Reservoirs.</title>
        <authorList>
            <person name="Hu P."/>
            <person name="Tom L."/>
            <person name="Singh A."/>
            <person name="Thomas B.C."/>
            <person name="Baker B.J."/>
            <person name="Piceno Y.M."/>
            <person name="Andersen G.L."/>
            <person name="Banfield J.F."/>
        </authorList>
    </citation>
    <scope>NUCLEOTIDE SEQUENCE [LARGE SCALE GENOMIC DNA]</scope>
</reference>
<dbReference type="EMBL" id="LGGN01000041">
    <property type="protein sequence ID" value="KUK78365.1"/>
    <property type="molecule type" value="Genomic_DNA"/>
</dbReference>
<dbReference type="AlphaFoldDB" id="A0A101HK96"/>
<name>A0A101HK96_9BACT</name>
<proteinExistence type="predicted"/>
<accession>A0A101HK96</accession>
<organism evidence="1 2">
    <name type="scientific">Proteiniphilum acetatigenes</name>
    <dbReference type="NCBI Taxonomy" id="294710"/>
    <lineage>
        <taxon>Bacteria</taxon>
        <taxon>Pseudomonadati</taxon>
        <taxon>Bacteroidota</taxon>
        <taxon>Bacteroidia</taxon>
        <taxon>Bacteroidales</taxon>
        <taxon>Dysgonomonadaceae</taxon>
        <taxon>Proteiniphilum</taxon>
    </lineage>
</organism>
<evidence type="ECO:0000313" key="2">
    <source>
        <dbReference type="Proteomes" id="UP000053860"/>
    </source>
</evidence>
<protein>
    <submittedName>
        <fullName evidence="1">Uncharacterized protein</fullName>
    </submittedName>
</protein>
<gene>
    <name evidence="1" type="ORF">XD92_0355</name>
</gene>